<keyword evidence="3 5" id="KW-1133">Transmembrane helix</keyword>
<dbReference type="PANTHER" id="PTHR21284:SF11">
    <property type="entry name" value="KUNE-KUNE"/>
    <property type="match status" value="1"/>
</dbReference>
<protein>
    <submittedName>
        <fullName evidence="7">Uncharacterized protein LOC114248956</fullName>
    </submittedName>
</protein>
<dbReference type="OrthoDB" id="10062378at2759"/>
<gene>
    <name evidence="7" type="primary">LOC114248956</name>
</gene>
<feature type="transmembrane region" description="Helical" evidence="5">
    <location>
        <begin position="126"/>
        <end position="148"/>
    </location>
</feature>
<evidence type="ECO:0000256" key="1">
    <source>
        <dbReference type="ARBA" id="ARBA00004141"/>
    </source>
</evidence>
<evidence type="ECO:0000313" key="6">
    <source>
        <dbReference type="Proteomes" id="UP000504629"/>
    </source>
</evidence>
<feature type="transmembrane region" description="Helical" evidence="5">
    <location>
        <begin position="94"/>
        <end position="114"/>
    </location>
</feature>
<dbReference type="GO" id="GO:0035151">
    <property type="term" value="P:regulation of tube size, open tracheal system"/>
    <property type="evidence" value="ECO:0007669"/>
    <property type="project" value="TreeGrafter"/>
</dbReference>
<organism evidence="6 7">
    <name type="scientific">Bombyx mandarina</name>
    <name type="common">Wild silk moth</name>
    <name type="synonym">Wild silkworm</name>
    <dbReference type="NCBI Taxonomy" id="7092"/>
    <lineage>
        <taxon>Eukaryota</taxon>
        <taxon>Metazoa</taxon>
        <taxon>Ecdysozoa</taxon>
        <taxon>Arthropoda</taxon>
        <taxon>Hexapoda</taxon>
        <taxon>Insecta</taxon>
        <taxon>Pterygota</taxon>
        <taxon>Neoptera</taxon>
        <taxon>Endopterygota</taxon>
        <taxon>Lepidoptera</taxon>
        <taxon>Glossata</taxon>
        <taxon>Ditrysia</taxon>
        <taxon>Bombycoidea</taxon>
        <taxon>Bombycidae</taxon>
        <taxon>Bombycinae</taxon>
        <taxon>Bombyx</taxon>
    </lineage>
</organism>
<dbReference type="GeneID" id="114248956"/>
<feature type="transmembrane region" description="Helical" evidence="5">
    <location>
        <begin position="7"/>
        <end position="31"/>
    </location>
</feature>
<dbReference type="GO" id="GO:0019991">
    <property type="term" value="P:septate junction assembly"/>
    <property type="evidence" value="ECO:0007669"/>
    <property type="project" value="TreeGrafter"/>
</dbReference>
<dbReference type="GO" id="GO:0016020">
    <property type="term" value="C:membrane"/>
    <property type="evidence" value="ECO:0007669"/>
    <property type="project" value="UniProtKB-SubCell"/>
</dbReference>
<dbReference type="PANTHER" id="PTHR21284">
    <property type="entry name" value="EG:80H7.2 PROTEIN"/>
    <property type="match status" value="1"/>
</dbReference>
<reference evidence="7" key="1">
    <citation type="submission" date="2025-08" db="UniProtKB">
        <authorList>
            <consortium name="RefSeq"/>
        </authorList>
    </citation>
    <scope>IDENTIFICATION</scope>
    <source>
        <tissue evidence="7">Silk gland</tissue>
    </source>
</reference>
<name>A0A6J2KBA1_BOMMA</name>
<dbReference type="CTD" id="35504"/>
<dbReference type="Gene3D" id="1.20.140.150">
    <property type="match status" value="1"/>
</dbReference>
<dbReference type="AlphaFoldDB" id="A0A6J2KBA1"/>
<evidence type="ECO:0000256" key="2">
    <source>
        <dbReference type="ARBA" id="ARBA00022692"/>
    </source>
</evidence>
<sequence length="226" mass="26066">MTKSKTGYFALGFFAFAALFIIIAFGSPYWLVTDGKLKDSKFLKIGLWEVCFNKFEDVHHWYDTVFNSCWWIFEEEFYIIHDILLPGFFIATQFFFTITLCCVLLSMFLVFLYLKKDKDDDDYLTLLVTLGTVLVIGGFSGIISVVTFGARGDGRDWMPHWQNNDLGWAYALGVVGVISLFPAGILFLIVARVHKYKKLHEMQSREPSAYNMHERNLGYTRGHTDI</sequence>
<accession>A0A6J2KBA1</accession>
<dbReference type="InterPro" id="IPR004031">
    <property type="entry name" value="PMP22/EMP/MP20/Claudin"/>
</dbReference>
<evidence type="ECO:0000256" key="5">
    <source>
        <dbReference type="SAM" id="Phobius"/>
    </source>
</evidence>
<dbReference type="RefSeq" id="XP_028038202.1">
    <property type="nucleotide sequence ID" value="XM_028182401.1"/>
</dbReference>
<keyword evidence="6" id="KW-1185">Reference proteome</keyword>
<dbReference type="Pfam" id="PF13903">
    <property type="entry name" value="Claudin_2"/>
    <property type="match status" value="1"/>
</dbReference>
<keyword evidence="4 5" id="KW-0472">Membrane</keyword>
<dbReference type="Proteomes" id="UP000504629">
    <property type="component" value="Unplaced"/>
</dbReference>
<keyword evidence="2 5" id="KW-0812">Transmembrane</keyword>
<proteinExistence type="predicted"/>
<evidence type="ECO:0000256" key="4">
    <source>
        <dbReference type="ARBA" id="ARBA00023136"/>
    </source>
</evidence>
<evidence type="ECO:0000256" key="3">
    <source>
        <dbReference type="ARBA" id="ARBA00022989"/>
    </source>
</evidence>
<comment type="subcellular location">
    <subcellularLocation>
        <location evidence="1">Membrane</location>
        <topology evidence="1">Multi-pass membrane protein</topology>
    </subcellularLocation>
</comment>
<dbReference type="GO" id="GO:0005918">
    <property type="term" value="C:septate junction"/>
    <property type="evidence" value="ECO:0007669"/>
    <property type="project" value="TreeGrafter"/>
</dbReference>
<feature type="transmembrane region" description="Helical" evidence="5">
    <location>
        <begin position="168"/>
        <end position="190"/>
    </location>
</feature>
<dbReference type="SMR" id="A0A6J2KBA1"/>
<evidence type="ECO:0000313" key="7">
    <source>
        <dbReference type="RefSeq" id="XP_028038202.1"/>
    </source>
</evidence>
<dbReference type="KEGG" id="bman:114248956"/>